<evidence type="ECO:0000313" key="2">
    <source>
        <dbReference type="Proteomes" id="UP000229390"/>
    </source>
</evidence>
<protein>
    <submittedName>
        <fullName evidence="1">Uncharacterized protein</fullName>
    </submittedName>
</protein>
<comment type="caution">
    <text evidence="1">The sequence shown here is derived from an EMBL/GenBank/DDBJ whole genome shotgun (WGS) entry which is preliminary data.</text>
</comment>
<organism evidence="1 2">
    <name type="scientific">Candidatus Nealsonbacteria bacterium CG08_land_8_20_14_0_20_43_11</name>
    <dbReference type="NCBI Taxonomy" id="1974706"/>
    <lineage>
        <taxon>Bacteria</taxon>
        <taxon>Candidatus Nealsoniibacteriota</taxon>
    </lineage>
</organism>
<accession>A0A2M6T0T7</accession>
<gene>
    <name evidence="1" type="ORF">COT34_01050</name>
</gene>
<reference evidence="2" key="1">
    <citation type="submission" date="2017-09" db="EMBL/GenBank/DDBJ databases">
        <title>Depth-based differentiation of microbial function through sediment-hosted aquifers and enrichment of novel symbionts in the deep terrestrial subsurface.</title>
        <authorList>
            <person name="Probst A.J."/>
            <person name="Ladd B."/>
            <person name="Jarett J.K."/>
            <person name="Geller-Mcgrath D.E."/>
            <person name="Sieber C.M.K."/>
            <person name="Emerson J.B."/>
            <person name="Anantharaman K."/>
            <person name="Thomas B.C."/>
            <person name="Malmstrom R."/>
            <person name="Stieglmeier M."/>
            <person name="Klingl A."/>
            <person name="Woyke T."/>
            <person name="Ryan C.M."/>
            <person name="Banfield J.F."/>
        </authorList>
    </citation>
    <scope>NUCLEOTIDE SEQUENCE [LARGE SCALE GENOMIC DNA]</scope>
</reference>
<evidence type="ECO:0000313" key="1">
    <source>
        <dbReference type="EMBL" id="PIS38939.1"/>
    </source>
</evidence>
<dbReference type="EMBL" id="PEYE01000020">
    <property type="protein sequence ID" value="PIS38939.1"/>
    <property type="molecule type" value="Genomic_DNA"/>
</dbReference>
<proteinExistence type="predicted"/>
<name>A0A2M6T0T7_9BACT</name>
<dbReference type="AlphaFoldDB" id="A0A2M6T0T7"/>
<dbReference type="Proteomes" id="UP000229390">
    <property type="component" value="Unassembled WGS sequence"/>
</dbReference>
<sequence>MKIRIYPSITTTTGTSWREKIKEASLLGLEEVCLFLTGLEEKERGELYERLKETKIKKIPLVHLRTDMKPEELDYLAKNYQIGAFNIHPLKEFPLKYEYGKYRQQIYIENSYFRWHENEIKKFAGVCIDFSHLENDRLLNDERYQTDFQIIKKYPAGCGHIASIKKTTHYDEDTEKQRYDRHQIQELSDLDYLKNFPARYFPPIAALELENSISRQMEAKAYLEKILG</sequence>